<feature type="compositionally biased region" description="Basic and acidic residues" evidence="1">
    <location>
        <begin position="456"/>
        <end position="467"/>
    </location>
</feature>
<accession>A0A151WF75</accession>
<feature type="region of interest" description="Disordered" evidence="1">
    <location>
        <begin position="456"/>
        <end position="476"/>
    </location>
</feature>
<protein>
    <recommendedName>
        <fullName evidence="3">Helix-turn-helix domain-containing protein</fullName>
    </recommendedName>
</protein>
<dbReference type="Pfam" id="PF26215">
    <property type="entry name" value="HTH_animal"/>
    <property type="match status" value="1"/>
</dbReference>
<dbReference type="InterPro" id="IPR058912">
    <property type="entry name" value="HTH_animal"/>
</dbReference>
<feature type="domain" description="Helix-turn-helix" evidence="3">
    <location>
        <begin position="326"/>
        <end position="382"/>
    </location>
</feature>
<keyword evidence="2" id="KW-0472">Membrane</keyword>
<keyword evidence="2" id="KW-0812">Transmembrane</keyword>
<feature type="transmembrane region" description="Helical" evidence="2">
    <location>
        <begin position="514"/>
        <end position="536"/>
    </location>
</feature>
<dbReference type="Proteomes" id="UP000075809">
    <property type="component" value="Unassembled WGS sequence"/>
</dbReference>
<evidence type="ECO:0000259" key="3">
    <source>
        <dbReference type="Pfam" id="PF26215"/>
    </source>
</evidence>
<sequence>MNNKEIKLLNEGIKEVIKFSSEHPDILITRADKGNSTVIMDLVDYKNKMQDILTDDNTYSIVNKDSTNKMTTELRTMLIRWKNKKFIDQSDYNRLYVSAEDLPRSFWLSKINKDGYLLRMIVISLYYIILADSLKVIIEKSLKKGFGYIKNSFELVKKLDGMPMDSKYRLVSFDIVSMYTNIPIELTKQSIEKGWSSISKNTTITKKEFLIGVSLVLDSTFFNFDKKIYKQNFGMLMGIQDLEKEVFVDIHINIPIYYTWMCDILIALPKDQINSILEKFNSYHERLKFTVEQDVDGSINFLDVKLKTDSGFIKFDNYKKPTNSGRYLNYKSNHPEHKRVIIGQLDRILFLSHPKHHGKNIEHMINILLRNDYPLELIFSTVNNRIKTLSRRGNLYECNKIQMNNSGNFAKKLFTIPYMSRVSEKFKNIVKNNDFIVSFKSINCLNRLIKTGKDKLDRMRKRSEQKEKKRVGSLRSADPSLRAAALDALEEYKTRGREQGSMDLSDLSGPMPEIALLLSNILIKLYNYAIVAYVYYAKIIENLRIIDGVVEIRQLSLSLSLELSPFSCLYYERNGATSLFSTANNTTRPVVPPLRPSAFGAFNLRVHHRAKRRGLSPHCIARERMQFKTHTGDRVFPARTHVREPV</sequence>
<evidence type="ECO:0000313" key="4">
    <source>
        <dbReference type="EMBL" id="KYQ46482.1"/>
    </source>
</evidence>
<gene>
    <name evidence="4" type="ORF">ALC60_14579</name>
</gene>
<dbReference type="AlphaFoldDB" id="A0A151WF75"/>
<reference evidence="4 5" key="1">
    <citation type="submission" date="2015-09" db="EMBL/GenBank/DDBJ databases">
        <title>Trachymyrmex zeteki WGS genome.</title>
        <authorList>
            <person name="Nygaard S."/>
            <person name="Hu H."/>
            <person name="Boomsma J."/>
            <person name="Zhang G."/>
        </authorList>
    </citation>
    <scope>NUCLEOTIDE SEQUENCE [LARGE SCALE GENOMIC DNA]</scope>
    <source>
        <strain evidence="4">Tzet28-1</strain>
        <tissue evidence="4">Whole body</tissue>
    </source>
</reference>
<evidence type="ECO:0000313" key="5">
    <source>
        <dbReference type="Proteomes" id="UP000075809"/>
    </source>
</evidence>
<proteinExistence type="predicted"/>
<dbReference type="PANTHER" id="PTHR21301">
    <property type="entry name" value="REVERSE TRANSCRIPTASE"/>
    <property type="match status" value="1"/>
</dbReference>
<keyword evidence="5" id="KW-1185">Reference proteome</keyword>
<organism evidence="4 5">
    <name type="scientific">Mycetomoellerius zeteki</name>
    <dbReference type="NCBI Taxonomy" id="64791"/>
    <lineage>
        <taxon>Eukaryota</taxon>
        <taxon>Metazoa</taxon>
        <taxon>Ecdysozoa</taxon>
        <taxon>Arthropoda</taxon>
        <taxon>Hexapoda</taxon>
        <taxon>Insecta</taxon>
        <taxon>Pterygota</taxon>
        <taxon>Neoptera</taxon>
        <taxon>Endopterygota</taxon>
        <taxon>Hymenoptera</taxon>
        <taxon>Apocrita</taxon>
        <taxon>Aculeata</taxon>
        <taxon>Formicoidea</taxon>
        <taxon>Formicidae</taxon>
        <taxon>Myrmicinae</taxon>
        <taxon>Mycetomoellerius</taxon>
    </lineage>
</organism>
<evidence type="ECO:0000256" key="2">
    <source>
        <dbReference type="SAM" id="Phobius"/>
    </source>
</evidence>
<dbReference type="EMBL" id="KQ983227">
    <property type="protein sequence ID" value="KYQ46482.1"/>
    <property type="molecule type" value="Genomic_DNA"/>
</dbReference>
<name>A0A151WF75_9HYME</name>
<dbReference type="STRING" id="64791.A0A151WF75"/>
<keyword evidence="2" id="KW-1133">Transmembrane helix</keyword>
<dbReference type="PANTHER" id="PTHR21301:SF10">
    <property type="entry name" value="REVERSE TRANSCRIPTASE DOMAIN-CONTAINING PROTEIN"/>
    <property type="match status" value="1"/>
</dbReference>
<evidence type="ECO:0000256" key="1">
    <source>
        <dbReference type="SAM" id="MobiDB-lite"/>
    </source>
</evidence>